<dbReference type="InterPro" id="IPR011705">
    <property type="entry name" value="BACK"/>
</dbReference>
<comment type="subunit">
    <text evidence="3">Monomer.</text>
</comment>
<dbReference type="PRINTS" id="PR00266">
    <property type="entry name" value="INTERFERONAB"/>
</dbReference>
<feature type="compositionally biased region" description="Pro residues" evidence="13">
    <location>
        <begin position="871"/>
        <end position="881"/>
    </location>
</feature>
<dbReference type="GO" id="GO:0005126">
    <property type="term" value="F:cytokine receptor binding"/>
    <property type="evidence" value="ECO:0007669"/>
    <property type="project" value="InterPro"/>
</dbReference>
<feature type="region of interest" description="Disordered" evidence="13">
    <location>
        <begin position="618"/>
        <end position="975"/>
    </location>
</feature>
<dbReference type="Gene3D" id="2.120.10.80">
    <property type="entry name" value="Kelch-type beta propeller"/>
    <property type="match status" value="1"/>
</dbReference>
<dbReference type="PROSITE" id="PS00252">
    <property type="entry name" value="INTERFERON_A_B_D"/>
    <property type="match status" value="1"/>
</dbReference>
<dbReference type="Gene3D" id="3.30.710.10">
    <property type="entry name" value="Potassium Channel Kv1.1, Chain A"/>
    <property type="match status" value="1"/>
</dbReference>
<dbReference type="CDD" id="cd18449">
    <property type="entry name" value="BACK_KLHL9_13"/>
    <property type="match status" value="1"/>
</dbReference>
<keyword evidence="7" id="KW-0732">Signal</keyword>
<proteinExistence type="inferred from homology"/>
<dbReference type="InterPro" id="IPR015915">
    <property type="entry name" value="Kelch-typ_b-propeller"/>
</dbReference>
<dbReference type="GO" id="GO:0031463">
    <property type="term" value="C:Cul3-RING ubiquitin ligase complex"/>
    <property type="evidence" value="ECO:0007669"/>
    <property type="project" value="TreeGrafter"/>
</dbReference>
<dbReference type="SMART" id="SM00612">
    <property type="entry name" value="Kelch"/>
    <property type="match status" value="1"/>
</dbReference>
<dbReference type="FunFam" id="3.30.710.10:FF:000011">
    <property type="entry name" value="Kelch-like family member 13"/>
    <property type="match status" value="1"/>
</dbReference>
<dbReference type="Pfam" id="PF07707">
    <property type="entry name" value="BACK"/>
    <property type="match status" value="1"/>
</dbReference>
<dbReference type="SUPFAM" id="SSF47266">
    <property type="entry name" value="4-helical cytokines"/>
    <property type="match status" value="2"/>
</dbReference>
<protein>
    <recommendedName>
        <fullName evidence="14">BTB domain-containing protein</fullName>
    </recommendedName>
</protein>
<dbReference type="GO" id="GO:0097602">
    <property type="term" value="F:cullin family protein binding"/>
    <property type="evidence" value="ECO:0007669"/>
    <property type="project" value="TreeGrafter"/>
</dbReference>
<dbReference type="GO" id="GO:0016567">
    <property type="term" value="P:protein ubiquitination"/>
    <property type="evidence" value="ECO:0007669"/>
    <property type="project" value="TreeGrafter"/>
</dbReference>
<dbReference type="CDD" id="cd18239">
    <property type="entry name" value="BTB_POZ_KLHL9_13"/>
    <property type="match status" value="1"/>
</dbReference>
<evidence type="ECO:0000256" key="9">
    <source>
        <dbReference type="ARBA" id="ARBA00023118"/>
    </source>
</evidence>
<keyword evidence="4" id="KW-0880">Kelch repeat</keyword>
<feature type="compositionally biased region" description="Pro residues" evidence="13">
    <location>
        <begin position="767"/>
        <end position="782"/>
    </location>
</feature>
<keyword evidence="6" id="KW-0964">Secreted</keyword>
<feature type="domain" description="BTB" evidence="14">
    <location>
        <begin position="41"/>
        <end position="110"/>
    </location>
</feature>
<keyword evidence="16" id="KW-1185">Reference proteome</keyword>
<dbReference type="GO" id="GO:0005125">
    <property type="term" value="F:cytokine activity"/>
    <property type="evidence" value="ECO:0007669"/>
    <property type="project" value="UniProtKB-KW"/>
</dbReference>
<comment type="subcellular location">
    <subcellularLocation>
        <location evidence="1">Secreted</location>
    </subcellularLocation>
</comment>
<reference evidence="15" key="1">
    <citation type="submission" date="2023-06" db="EMBL/GenBank/DDBJ databases">
        <title>Reference genome for the Northern bat (Eptesicus nilssonii), a most northern bat species.</title>
        <authorList>
            <person name="Laine V.N."/>
            <person name="Pulliainen A.T."/>
            <person name="Lilley T.M."/>
        </authorList>
    </citation>
    <scope>NUCLEOTIDE SEQUENCE</scope>
    <source>
        <strain evidence="15">BLF_Eptnil</strain>
        <tissue evidence="15">Kidney</tissue>
    </source>
</reference>
<dbReference type="GO" id="GO:0005615">
    <property type="term" value="C:extracellular space"/>
    <property type="evidence" value="ECO:0007669"/>
    <property type="project" value="UniProtKB-KW"/>
</dbReference>
<evidence type="ECO:0000256" key="10">
    <source>
        <dbReference type="ARBA" id="ARBA00023157"/>
    </source>
</evidence>
<comment type="caution">
    <text evidence="15">The sequence shown here is derived from an EMBL/GenBank/DDBJ whole genome shotgun (WGS) entry which is preliminary data.</text>
</comment>
<dbReference type="Pfam" id="PF00651">
    <property type="entry name" value="BTB"/>
    <property type="match status" value="1"/>
</dbReference>
<dbReference type="InterPro" id="IPR000471">
    <property type="entry name" value="Interferon_alpha/beta/delta"/>
</dbReference>
<dbReference type="GO" id="GO:0051607">
    <property type="term" value="P:defense response to virus"/>
    <property type="evidence" value="ECO:0007669"/>
    <property type="project" value="UniProtKB-KW"/>
</dbReference>
<dbReference type="Gene3D" id="1.25.40.420">
    <property type="match status" value="1"/>
</dbReference>
<dbReference type="InterPro" id="IPR006652">
    <property type="entry name" value="Kelch_1"/>
</dbReference>
<dbReference type="SMART" id="SM00875">
    <property type="entry name" value="BACK"/>
    <property type="match status" value="1"/>
</dbReference>
<dbReference type="SUPFAM" id="SSF117281">
    <property type="entry name" value="Kelch motif"/>
    <property type="match status" value="1"/>
</dbReference>
<evidence type="ECO:0000256" key="8">
    <source>
        <dbReference type="ARBA" id="ARBA00022737"/>
    </source>
</evidence>
<dbReference type="GO" id="GO:0051241">
    <property type="term" value="P:negative regulation of multicellular organismal process"/>
    <property type="evidence" value="ECO:0007669"/>
    <property type="project" value="UniProtKB-ARBA"/>
</dbReference>
<dbReference type="GO" id="GO:0004842">
    <property type="term" value="F:ubiquitin-protein transferase activity"/>
    <property type="evidence" value="ECO:0007669"/>
    <property type="project" value="TreeGrafter"/>
</dbReference>
<dbReference type="GO" id="GO:0009893">
    <property type="term" value="P:positive regulation of metabolic process"/>
    <property type="evidence" value="ECO:0007669"/>
    <property type="project" value="UniProtKB-ARBA"/>
</dbReference>
<keyword evidence="11" id="KW-0325">Glycoprotein</keyword>
<feature type="compositionally biased region" description="Polar residues" evidence="13">
    <location>
        <begin position="926"/>
        <end position="940"/>
    </location>
</feature>
<dbReference type="GO" id="GO:0032465">
    <property type="term" value="P:regulation of cytokinesis"/>
    <property type="evidence" value="ECO:0007669"/>
    <property type="project" value="TreeGrafter"/>
</dbReference>
<dbReference type="GO" id="GO:0006955">
    <property type="term" value="P:immune response"/>
    <property type="evidence" value="ECO:0007669"/>
    <property type="project" value="UniProtKB-ARBA"/>
</dbReference>
<evidence type="ECO:0000256" key="4">
    <source>
        <dbReference type="ARBA" id="ARBA00022441"/>
    </source>
</evidence>
<dbReference type="InterPro" id="IPR009079">
    <property type="entry name" value="4_helix_cytokine-like_core"/>
</dbReference>
<dbReference type="PANTHER" id="PTHR45632">
    <property type="entry name" value="LD33804P"/>
    <property type="match status" value="1"/>
</dbReference>
<accession>A0AA40HNP3</accession>
<evidence type="ECO:0000256" key="5">
    <source>
        <dbReference type="ARBA" id="ARBA00022514"/>
    </source>
</evidence>
<dbReference type="InterPro" id="IPR011333">
    <property type="entry name" value="SKP1/BTB/POZ_sf"/>
</dbReference>
<evidence type="ECO:0000313" key="15">
    <source>
        <dbReference type="EMBL" id="KAK1334567.1"/>
    </source>
</evidence>
<dbReference type="FunFam" id="1.20.1250.10:FF:000026">
    <property type="entry name" value="Interferon beta"/>
    <property type="match status" value="1"/>
</dbReference>
<evidence type="ECO:0000313" key="16">
    <source>
        <dbReference type="Proteomes" id="UP001177744"/>
    </source>
</evidence>
<gene>
    <name evidence="15" type="ORF">QTO34_005574</name>
</gene>
<dbReference type="FunFam" id="1.25.40.420:FF:000002">
    <property type="entry name" value="Kelch-like family member 13"/>
    <property type="match status" value="1"/>
</dbReference>
<dbReference type="GO" id="GO:0002683">
    <property type="term" value="P:negative regulation of immune system process"/>
    <property type="evidence" value="ECO:0007669"/>
    <property type="project" value="UniProtKB-ARBA"/>
</dbReference>
<dbReference type="PANTHER" id="PTHR45632:SF11">
    <property type="entry name" value="KELCH-LIKE PROTEIN 9"/>
    <property type="match status" value="1"/>
</dbReference>
<dbReference type="SMART" id="SM00225">
    <property type="entry name" value="BTB"/>
    <property type="match status" value="1"/>
</dbReference>
<evidence type="ECO:0000256" key="13">
    <source>
        <dbReference type="SAM" id="MobiDB-lite"/>
    </source>
</evidence>
<dbReference type="Pfam" id="PF00143">
    <property type="entry name" value="Interferon"/>
    <property type="match status" value="2"/>
</dbReference>
<keyword evidence="5 12" id="KW-0202">Cytokine</keyword>
<dbReference type="GO" id="GO:0071359">
    <property type="term" value="P:cellular response to dsRNA"/>
    <property type="evidence" value="ECO:0007669"/>
    <property type="project" value="UniProtKB-ARBA"/>
</dbReference>
<feature type="compositionally biased region" description="Basic and acidic residues" evidence="13">
    <location>
        <begin position="626"/>
        <end position="648"/>
    </location>
</feature>
<dbReference type="GO" id="GO:0098586">
    <property type="term" value="P:cellular response to virus"/>
    <property type="evidence" value="ECO:0007669"/>
    <property type="project" value="UniProtKB-ARBA"/>
</dbReference>
<name>A0AA40HNP3_CNENI</name>
<dbReference type="Gene3D" id="1.20.1250.10">
    <property type="match status" value="2"/>
</dbReference>
<evidence type="ECO:0000256" key="6">
    <source>
        <dbReference type="ARBA" id="ARBA00022525"/>
    </source>
</evidence>
<evidence type="ECO:0000256" key="7">
    <source>
        <dbReference type="ARBA" id="ARBA00022729"/>
    </source>
</evidence>
<organism evidence="15 16">
    <name type="scientific">Cnephaeus nilssonii</name>
    <name type="common">Northern bat</name>
    <name type="synonym">Eptesicus nilssonii</name>
    <dbReference type="NCBI Taxonomy" id="3371016"/>
    <lineage>
        <taxon>Eukaryota</taxon>
        <taxon>Metazoa</taxon>
        <taxon>Chordata</taxon>
        <taxon>Craniata</taxon>
        <taxon>Vertebrata</taxon>
        <taxon>Euteleostomi</taxon>
        <taxon>Mammalia</taxon>
        <taxon>Eutheria</taxon>
        <taxon>Laurasiatheria</taxon>
        <taxon>Chiroptera</taxon>
        <taxon>Yangochiroptera</taxon>
        <taxon>Vespertilionidae</taxon>
        <taxon>Cnephaeus</taxon>
    </lineage>
</organism>
<evidence type="ECO:0000256" key="2">
    <source>
        <dbReference type="ARBA" id="ARBA00011033"/>
    </source>
</evidence>
<dbReference type="SUPFAM" id="SSF54695">
    <property type="entry name" value="POZ domain"/>
    <property type="match status" value="1"/>
</dbReference>
<dbReference type="CDD" id="cd00095">
    <property type="entry name" value="IFab"/>
    <property type="match status" value="1"/>
</dbReference>
<keyword evidence="8" id="KW-0677">Repeat</keyword>
<evidence type="ECO:0000259" key="14">
    <source>
        <dbReference type="PROSITE" id="PS50097"/>
    </source>
</evidence>
<comment type="similarity">
    <text evidence="2 12">Belongs to the alpha/beta interferon family.</text>
</comment>
<dbReference type="EMBL" id="JAULJE010000015">
    <property type="protein sequence ID" value="KAK1334567.1"/>
    <property type="molecule type" value="Genomic_DNA"/>
</dbReference>
<dbReference type="SMART" id="SM00076">
    <property type="entry name" value="IFabd"/>
    <property type="match status" value="1"/>
</dbReference>
<feature type="compositionally biased region" description="Basic and acidic residues" evidence="13">
    <location>
        <begin position="955"/>
        <end position="965"/>
    </location>
</feature>
<evidence type="ECO:0000256" key="1">
    <source>
        <dbReference type="ARBA" id="ARBA00004613"/>
    </source>
</evidence>
<dbReference type="InterPro" id="IPR000210">
    <property type="entry name" value="BTB/POZ_dom"/>
</dbReference>
<evidence type="ECO:0000256" key="11">
    <source>
        <dbReference type="ARBA" id="ARBA00023180"/>
    </source>
</evidence>
<evidence type="ECO:0000256" key="12">
    <source>
        <dbReference type="RuleBase" id="RU000436"/>
    </source>
</evidence>
<keyword evidence="9 12" id="KW-0051">Antiviral defense</keyword>
<dbReference type="PROSITE" id="PS50097">
    <property type="entry name" value="BTB"/>
    <property type="match status" value="1"/>
</dbReference>
<sequence length="1391" mass="152385">MGVSAHLQPCKAGTTRIFTSNTHSSVVLQGFDQLRIEGLLCDVTLVPGDGEEVFRVHRAMMASASDYFKAMFTGGMKEQDLMCIKLHGVNKVGLKKIIDFIYTAKLSLNMDSLQDTLEAASFLQILPVLDFCKVFLISGVSLDNCVEVGRIANTYNLIEVDKYVNNFILKNFTALLSTGEFLKLPFERLAFVLSSNSLKHCTELELFKAACRWLRLEDPRMDYAAKLMKNIRFPLMTPQDLINYVQTVDFMRTDNTCVNLLLEASNYQMMPYMQPVMQSDRTAIRSDSTHLVTLGGVLRQQLVVSKELRMYDERSQEWRSLAPMDAPRYQHGIAVIGNFLYVVGGQRVVTPAALGFVQWQRPLQGPGGDRECACLSRLGFRGCMALTGNWSCCGAQTQSSAPAIPVPVPQPKLQHPFVMLGQEPQHHSSKIIWNTGILAQPSLGAAACGGESGVAHLLDEFHLLTRKWFCRKSQRRGLRAENRGPQLPRVWVRFLSKARAAVTVLSFAHSPWEASARPGRECGHRAGFAALRDAQRPRASSAPTQEEAAHALGHIVKIFNLFSASGSFVTRDETLLDELLHGLYQQLDDLETVAGAETSKPDWRICGRRIRCGELKNGRTPFISMEPDRDRKCLRSRPDPGARLHPDPGARGLTRTQGRVASPRPRVAWPHPDPGSSFTRTQGRVASPGPRGAQPPPDLGGRPHPDPGLSLTRTRDPASPGPRGAQPHPDPGARGLTRIQGTRPHPDPGSSFTRTQGRVASPGPRGARPPPDPGGRPHPDPGPSLTRIQGHTASPGPRIQLHPDPGARGLSQTQGRAASPGPGTQPHPDPGAHSLTWTQDPASPGPRGAWPLPDAGSRGLTRIQGARPHPDPGGWPHPDPGPKLTQIQGRTASPGPGIQLHLDPGARSLTRPGIQLHPDPGARGLTRTQGRGLTWTQGHTASPGPRGRLASAIGHPERNSDREALRSAGGQRKTAAGGKLVLAATQLATSSSATSAFCRLHRSSRSASRWGWWEERGVGPAPPVSPIGYPKSRPQPAAGPIMGVAEIEMKRGGKADSQEKRFTKDCVGGKGEAGGGGGGGGAEHRWQSMAPWEAPGGRLTRRWVSLHRVTIATLAPSPYFEGIGQGLLCTPGVLKLWPAGHMWPAEDIYPARRVFLQPLPDLLSSRLSRARSAHVQGSQAIHMAADGFKSKNSNCQGRYCIIFPETASKCTLQLTVLLCLTSAALSVNYGVLRFRQRSSNSACQELLRQLIRSPQYCLGDMMDFQIPKEVKQPQQVQKEEAMVVMHEMLHQIFSIFRRSFSSTGWNETIVENLLEELHWQMDRLETALKEIMQEGKFPWENRTVLRLKTYYLGILQYLKAKSYSSCAWTIVQVEILKNFSFLNGLIDALQD</sequence>
<keyword evidence="10" id="KW-1015">Disulfide bond</keyword>
<dbReference type="Proteomes" id="UP001177744">
    <property type="component" value="Unassembled WGS sequence"/>
</dbReference>
<dbReference type="GO" id="GO:0045321">
    <property type="term" value="P:leukocyte activation"/>
    <property type="evidence" value="ECO:0007669"/>
    <property type="project" value="UniProtKB-ARBA"/>
</dbReference>
<evidence type="ECO:0000256" key="3">
    <source>
        <dbReference type="ARBA" id="ARBA00011245"/>
    </source>
</evidence>